<proteinExistence type="inferred from homology"/>
<dbReference type="HAMAP" id="MF_00200">
    <property type="entry name" value="RTC"/>
    <property type="match status" value="1"/>
</dbReference>
<dbReference type="InterPro" id="IPR023797">
    <property type="entry name" value="RNA3'_phos_cyclase_dom"/>
</dbReference>
<keyword evidence="4 5" id="KW-0547">Nucleotide-binding</keyword>
<comment type="caution">
    <text evidence="9">The sequence shown here is derived from an EMBL/GenBank/DDBJ whole genome shotgun (WGS) entry which is preliminary data.</text>
</comment>
<accession>A0A1F2PA28</accession>
<evidence type="ECO:0000256" key="4">
    <source>
        <dbReference type="ARBA" id="ARBA00022741"/>
    </source>
</evidence>
<evidence type="ECO:0000313" key="10">
    <source>
        <dbReference type="Proteomes" id="UP000186940"/>
    </source>
</evidence>
<evidence type="ECO:0000256" key="6">
    <source>
        <dbReference type="NCBIfam" id="TIGR03399"/>
    </source>
</evidence>
<dbReference type="EC" id="6.5.1.4" evidence="5 6"/>
<dbReference type="InterPro" id="IPR013792">
    <property type="entry name" value="RNA3'P_cycl/enolpyr_Trfase_a/b"/>
</dbReference>
<dbReference type="InterPro" id="IPR036553">
    <property type="entry name" value="RPTC_insert"/>
</dbReference>
<dbReference type="EMBL" id="LYOS01000002">
    <property type="protein sequence ID" value="OFV68187.1"/>
    <property type="molecule type" value="Genomic_DNA"/>
</dbReference>
<dbReference type="Pfam" id="PF01137">
    <property type="entry name" value="RTC"/>
    <property type="match status" value="1"/>
</dbReference>
<evidence type="ECO:0000256" key="1">
    <source>
        <dbReference type="ARBA" id="ARBA00009206"/>
    </source>
</evidence>
<evidence type="ECO:0000259" key="8">
    <source>
        <dbReference type="Pfam" id="PF05189"/>
    </source>
</evidence>
<keyword evidence="5" id="KW-0067">ATP-binding</keyword>
<dbReference type="PANTHER" id="PTHR11096">
    <property type="entry name" value="RNA 3' TERMINAL PHOSPHATE CYCLASE"/>
    <property type="match status" value="1"/>
</dbReference>
<comment type="function">
    <text evidence="5">Catalyzes the conversion of 3'-phosphate to a 2',3'-cyclic phosphodiester at the end of RNA. The mechanism of action of the enzyme occurs in 3 steps: (A) adenylation of the enzyme by ATP; (B) transfer of adenylate to an RNA-N3'P to produce RNA-N3'PP5'A; (C) and attack of the adjacent 2'-hydroxyl on the 3'-phosphorus in the diester linkage to produce the cyclic end product. The biological role of this enzyme is unknown but it is likely to function in some aspects of cellular RNA processing.</text>
</comment>
<dbReference type="PANTHER" id="PTHR11096:SF0">
    <property type="entry name" value="RNA 3'-TERMINAL PHOSPHATE CYCLASE"/>
    <property type="match status" value="1"/>
</dbReference>
<dbReference type="STRING" id="1838285.SCAL_000827"/>
<evidence type="ECO:0000313" key="9">
    <source>
        <dbReference type="EMBL" id="OFV68187.1"/>
    </source>
</evidence>
<dbReference type="GO" id="GO:0006396">
    <property type="term" value="P:RNA processing"/>
    <property type="evidence" value="ECO:0007669"/>
    <property type="project" value="UniProtKB-UniRule"/>
</dbReference>
<evidence type="ECO:0000256" key="5">
    <source>
        <dbReference type="HAMAP-Rule" id="MF_00200"/>
    </source>
</evidence>
<dbReference type="InterPro" id="IPR037136">
    <property type="entry name" value="RNA3'_phos_cyclase_dom_sf"/>
</dbReference>
<comment type="similarity">
    <text evidence="1 5">Belongs to the RNA 3'-terminal cyclase family. Type 1 subfamily.</text>
</comment>
<feature type="binding site" evidence="5">
    <location>
        <begin position="277"/>
        <end position="281"/>
    </location>
    <ligand>
        <name>ATP</name>
        <dbReference type="ChEBI" id="CHEBI:30616"/>
    </ligand>
</feature>
<feature type="active site" description="Tele-AMP-histidine intermediate" evidence="5">
    <location>
        <position position="303"/>
    </location>
</feature>
<dbReference type="Proteomes" id="UP000186940">
    <property type="component" value="Unassembled WGS sequence"/>
</dbReference>
<dbReference type="AlphaFoldDB" id="A0A1F2PA28"/>
<feature type="domain" description="RNA 3'-terminal phosphate cyclase insert" evidence="8">
    <location>
        <begin position="184"/>
        <end position="268"/>
    </location>
</feature>
<dbReference type="InterPro" id="IPR013791">
    <property type="entry name" value="RNA3'-term_phos_cycl_insert"/>
</dbReference>
<evidence type="ECO:0000256" key="3">
    <source>
        <dbReference type="ARBA" id="ARBA00022598"/>
    </source>
</evidence>
<dbReference type="Gene3D" id="3.30.360.20">
    <property type="entry name" value="RNA 3'-terminal phosphate cyclase, insert domain"/>
    <property type="match status" value="1"/>
</dbReference>
<name>A0A1F2PA28_9EURY</name>
<dbReference type="SUPFAM" id="SSF55205">
    <property type="entry name" value="EPT/RTPC-like"/>
    <property type="match status" value="2"/>
</dbReference>
<feature type="binding site" evidence="5">
    <location>
        <position position="100"/>
    </location>
    <ligand>
        <name>ATP</name>
        <dbReference type="ChEBI" id="CHEBI:30616"/>
    </ligand>
</feature>
<dbReference type="GO" id="GO:0005737">
    <property type="term" value="C:cytoplasm"/>
    <property type="evidence" value="ECO:0007669"/>
    <property type="project" value="UniProtKB-SubCell"/>
</dbReference>
<dbReference type="Pfam" id="PF05189">
    <property type="entry name" value="RTC_insert"/>
    <property type="match status" value="1"/>
</dbReference>
<dbReference type="PIRSF" id="PIRSF005378">
    <property type="entry name" value="RNA3'_term_phos_cycl_euk"/>
    <property type="match status" value="1"/>
</dbReference>
<gene>
    <name evidence="5" type="primary">rtcA</name>
    <name evidence="9" type="ORF">SCAL_000827</name>
</gene>
<keyword evidence="10" id="KW-1185">Reference proteome</keyword>
<reference evidence="9" key="1">
    <citation type="submission" date="2016-05" db="EMBL/GenBank/DDBJ databases">
        <title>Microbial consortia oxidize butane by reversing methanogenesis.</title>
        <authorList>
            <person name="Laso-Perez R."/>
            <person name="Richter M."/>
            <person name="Wegener G."/>
            <person name="Musat F."/>
        </authorList>
    </citation>
    <scope>NUCLEOTIDE SEQUENCE [LARGE SCALE GENOMIC DNA]</scope>
    <source>
        <strain evidence="9">BOX2</strain>
    </source>
</reference>
<feature type="domain" description="RNA 3'-terminal phosphate cyclase" evidence="7">
    <location>
        <begin position="8"/>
        <end position="321"/>
    </location>
</feature>
<organism evidence="9 10">
    <name type="scientific">Candidatus Syntropharchaeum caldarium</name>
    <dbReference type="NCBI Taxonomy" id="1838285"/>
    <lineage>
        <taxon>Archaea</taxon>
        <taxon>Methanobacteriati</taxon>
        <taxon>Methanobacteriota</taxon>
        <taxon>Stenosarchaea group</taxon>
        <taxon>Methanomicrobia</taxon>
        <taxon>Methanosarcinales</taxon>
        <taxon>ANME-2 cluster</taxon>
        <taxon>Candidatus Syntropharchaeum</taxon>
    </lineage>
</organism>
<dbReference type="Gene3D" id="3.65.10.20">
    <property type="entry name" value="RNA 3'-terminal phosphate cyclase domain"/>
    <property type="match status" value="1"/>
</dbReference>
<evidence type="ECO:0000256" key="2">
    <source>
        <dbReference type="ARBA" id="ARBA00021428"/>
    </source>
</evidence>
<dbReference type="InterPro" id="IPR017770">
    <property type="entry name" value="RNA3'_term_phos_cyc_type_1"/>
</dbReference>
<dbReference type="GO" id="GO:0005524">
    <property type="term" value="F:ATP binding"/>
    <property type="evidence" value="ECO:0007669"/>
    <property type="project" value="UniProtKB-KW"/>
</dbReference>
<dbReference type="PATRIC" id="fig|1838285.3.peg.836"/>
<dbReference type="NCBIfam" id="TIGR03399">
    <property type="entry name" value="RNA_3prim_cycl"/>
    <property type="match status" value="1"/>
</dbReference>
<comment type="catalytic activity">
    <reaction evidence="5">
        <text>a 3'-end 3'-phospho-ribonucleotide-RNA + ATP = a 3'-end 2',3'-cyclophospho-ribonucleotide-RNA + AMP + diphosphate</text>
        <dbReference type="Rhea" id="RHEA:23976"/>
        <dbReference type="Rhea" id="RHEA-COMP:10463"/>
        <dbReference type="Rhea" id="RHEA-COMP:10464"/>
        <dbReference type="ChEBI" id="CHEBI:30616"/>
        <dbReference type="ChEBI" id="CHEBI:33019"/>
        <dbReference type="ChEBI" id="CHEBI:83062"/>
        <dbReference type="ChEBI" id="CHEBI:83064"/>
        <dbReference type="ChEBI" id="CHEBI:456215"/>
        <dbReference type="EC" id="6.5.1.4"/>
    </reaction>
</comment>
<protein>
    <recommendedName>
        <fullName evidence="2 5">RNA 3'-terminal phosphate cyclase</fullName>
        <shortName evidence="5">RNA cyclase</shortName>
        <shortName evidence="5">RNA-3'-phosphate cyclase</shortName>
        <ecNumber evidence="5 6">6.5.1.4</ecNumber>
    </recommendedName>
</protein>
<dbReference type="InterPro" id="IPR000228">
    <property type="entry name" value="RNA3'_term_phos_cyc"/>
</dbReference>
<dbReference type="CDD" id="cd00874">
    <property type="entry name" value="RNA_Cyclase_Class_II"/>
    <property type="match status" value="1"/>
</dbReference>
<keyword evidence="3 5" id="KW-0436">Ligase</keyword>
<sequence length="332" mass="36240">MIEIDGSMGEGGGQIIRTAIAFATITETPVKIRNIRVGRPKPGLAMQHLTGIEFLAKLTDATVEGLKLGSKELFFAPHRVRGGKFDLDIKTAGSITLFLQTVIPALLDSDERLEITIKGGTDVRWSPPIDFYRFLLIPVLRKMGADIEIELLRRGYYPKGNGLVRALINSSKLRGITPEAQMNKRVKGISHASNLPEHVVRRQADSAEAKLLEHGISASIELESTQEISTGSGIFLYSGYKSGSALGERGKRAEVVGAEAAENILSELGTAARVDIYLADQLIPYMALAEGRSEISVREMTGHLKTNISVVEAFMGRIFDVETREGIIHIMT</sequence>
<dbReference type="GO" id="GO:0003963">
    <property type="term" value="F:RNA-3'-phosphate cyclase activity"/>
    <property type="evidence" value="ECO:0007669"/>
    <property type="project" value="UniProtKB-UniRule"/>
</dbReference>
<evidence type="ECO:0000259" key="7">
    <source>
        <dbReference type="Pfam" id="PF01137"/>
    </source>
</evidence>
<comment type="subcellular location">
    <subcellularLocation>
        <location evidence="5">Cytoplasm</location>
    </subcellularLocation>
</comment>
<keyword evidence="5" id="KW-0963">Cytoplasm</keyword>